<protein>
    <submittedName>
        <fullName evidence="7">CRISPR-associated endoribonuclease Cas6</fullName>
    </submittedName>
</protein>
<evidence type="ECO:0000259" key="5">
    <source>
        <dbReference type="Pfam" id="PF10040"/>
    </source>
</evidence>
<reference evidence="7" key="1">
    <citation type="submission" date="2020-10" db="EMBL/GenBank/DDBJ databases">
        <authorList>
            <person name="Castelo-Branco R."/>
            <person name="Eusebio N."/>
            <person name="Adriana R."/>
            <person name="Vieira A."/>
            <person name="Brugerolle De Fraissinette N."/>
            <person name="Rezende De Castro R."/>
            <person name="Schneider M.P."/>
            <person name="Vasconcelos V."/>
            <person name="Leao P.N."/>
        </authorList>
    </citation>
    <scope>NUCLEOTIDE SEQUENCE</scope>
    <source>
        <strain evidence="7">LEGE 07310</strain>
    </source>
</reference>
<gene>
    <name evidence="7" type="primary">cas6</name>
    <name evidence="7" type="ORF">IQ241_14660</name>
</gene>
<name>A0A8J7AYD3_9CYAN</name>
<feature type="domain" description="CRISPR-associated protein Cas6-like N-terminal" evidence="6">
    <location>
        <begin position="38"/>
        <end position="93"/>
    </location>
</feature>
<keyword evidence="8" id="KW-1185">Reference proteome</keyword>
<evidence type="ECO:0000256" key="2">
    <source>
        <dbReference type="ARBA" id="ARBA00022759"/>
    </source>
</evidence>
<dbReference type="GO" id="GO:0051607">
    <property type="term" value="P:defense response to virus"/>
    <property type="evidence" value="ECO:0007669"/>
    <property type="project" value="UniProtKB-KW"/>
</dbReference>
<dbReference type="InterPro" id="IPR045648">
    <property type="entry name" value="CRISPR-assoc_Cas6-like_N"/>
</dbReference>
<proteinExistence type="predicted"/>
<comment type="caution">
    <text evidence="7">The sequence shown here is derived from an EMBL/GenBank/DDBJ whole genome shotgun (WGS) entry which is preliminary data.</text>
</comment>
<organism evidence="7 8">
    <name type="scientific">Vasconcelosia minhoensis LEGE 07310</name>
    <dbReference type="NCBI Taxonomy" id="915328"/>
    <lineage>
        <taxon>Bacteria</taxon>
        <taxon>Bacillati</taxon>
        <taxon>Cyanobacteriota</taxon>
        <taxon>Cyanophyceae</taxon>
        <taxon>Nodosilineales</taxon>
        <taxon>Cymatolegaceae</taxon>
        <taxon>Vasconcelosia</taxon>
        <taxon>Vasconcelosia minhoensis</taxon>
    </lineage>
</organism>
<dbReference type="InterPro" id="IPR010156">
    <property type="entry name" value="CRISPR-assoc_prot_Cas6"/>
</dbReference>
<keyword evidence="1" id="KW-0540">Nuclease</keyword>
<evidence type="ECO:0000313" key="8">
    <source>
        <dbReference type="Proteomes" id="UP000636505"/>
    </source>
</evidence>
<evidence type="ECO:0000313" key="7">
    <source>
        <dbReference type="EMBL" id="MBE9078522.1"/>
    </source>
</evidence>
<accession>A0A8J7AYD3</accession>
<dbReference type="GO" id="GO:0016788">
    <property type="term" value="F:hydrolase activity, acting on ester bonds"/>
    <property type="evidence" value="ECO:0007669"/>
    <property type="project" value="InterPro"/>
</dbReference>
<dbReference type="EMBL" id="JADEXG010000034">
    <property type="protein sequence ID" value="MBE9078522.1"/>
    <property type="molecule type" value="Genomic_DNA"/>
</dbReference>
<keyword evidence="4" id="KW-0051">Antiviral defense</keyword>
<dbReference type="InterPro" id="IPR019267">
    <property type="entry name" value="CRISPR-assoc_Cas6_C"/>
</dbReference>
<dbReference type="InterPro" id="IPR045747">
    <property type="entry name" value="CRISPR-assoc_prot_Cas6_N_sf"/>
</dbReference>
<evidence type="ECO:0000256" key="4">
    <source>
        <dbReference type="ARBA" id="ARBA00023118"/>
    </source>
</evidence>
<feature type="domain" description="CRISPR-associated protein Cas6 C-terminal" evidence="5">
    <location>
        <begin position="163"/>
        <end position="283"/>
    </location>
</feature>
<dbReference type="Gene3D" id="3.30.70.1890">
    <property type="match status" value="1"/>
</dbReference>
<sequence length="377" mass="42312">MARSRKSNQAIDLSARSFWPKSTELVGMEFTIRSPTDCALYPQYTIGLHAWFLDQIRQLDPELSAYLHDGESEKSFSLSGLSGQFVSHSQTLQLLAGQPYRWGVSGFSKPTVEGLARWLRQLPDEISLKNAPLQIDSVRLAQPPMTYTKLLRQGKQASGSVSLSFTSPTSFRRKGHHLPLPWPRNVFHSYLRRWNHFASKPADPDAFLAWVDDYVMIQRHQLESVKVAAGKRGSVTGFVGAVTYGLDRRAADQPEFQALFYALTQLAPYCGTGHKTPFGLGETQPGWQSDRAAPEVPSMQQVLAERIDELTKLFAAQRKRQGGSRAKDTAEKWATILARREQGDSLQDISDEMQLPYETAKTYSKLARRAAQESHSP</sequence>
<dbReference type="RefSeq" id="WP_193908456.1">
    <property type="nucleotide sequence ID" value="NZ_JADEXG010000034.1"/>
</dbReference>
<evidence type="ECO:0000259" key="6">
    <source>
        <dbReference type="Pfam" id="PF19308"/>
    </source>
</evidence>
<dbReference type="Pfam" id="PF19308">
    <property type="entry name" value="CRISPR_Cas6_N"/>
    <property type="match status" value="1"/>
</dbReference>
<evidence type="ECO:0000256" key="1">
    <source>
        <dbReference type="ARBA" id="ARBA00022722"/>
    </source>
</evidence>
<dbReference type="NCBIfam" id="TIGR01877">
    <property type="entry name" value="cas_cas6"/>
    <property type="match status" value="1"/>
</dbReference>
<dbReference type="GO" id="GO:0004519">
    <property type="term" value="F:endonuclease activity"/>
    <property type="evidence" value="ECO:0007669"/>
    <property type="project" value="UniProtKB-KW"/>
</dbReference>
<dbReference type="Gene3D" id="3.30.70.1900">
    <property type="match status" value="1"/>
</dbReference>
<dbReference type="AlphaFoldDB" id="A0A8J7AYD3"/>
<dbReference type="Proteomes" id="UP000636505">
    <property type="component" value="Unassembled WGS sequence"/>
</dbReference>
<evidence type="ECO:0000256" key="3">
    <source>
        <dbReference type="ARBA" id="ARBA00022801"/>
    </source>
</evidence>
<dbReference type="Pfam" id="PF10040">
    <property type="entry name" value="CRISPR_Cas6"/>
    <property type="match status" value="1"/>
</dbReference>
<dbReference type="CDD" id="cd21141">
    <property type="entry name" value="Cas6_III-like"/>
    <property type="match status" value="1"/>
</dbReference>
<keyword evidence="3" id="KW-0378">Hydrolase</keyword>
<keyword evidence="2" id="KW-0255">Endonuclease</keyword>